<feature type="domain" description="Phosphatidic acid phosphatase type 2/haloperoxidase" evidence="8">
    <location>
        <begin position="85"/>
        <end position="201"/>
    </location>
</feature>
<keyword evidence="6 7" id="KW-0472">Membrane</keyword>
<protein>
    <recommendedName>
        <fullName evidence="8">Phosphatidic acid phosphatase type 2/haloperoxidase domain-containing protein</fullName>
    </recommendedName>
</protein>
<keyword evidence="3 7" id="KW-0812">Transmembrane</keyword>
<comment type="caution">
    <text evidence="9">The sequence shown here is derived from an EMBL/GenBank/DDBJ whole genome shotgun (WGS) entry which is preliminary data.</text>
</comment>
<dbReference type="InterPro" id="IPR036938">
    <property type="entry name" value="PAP2/HPO_sf"/>
</dbReference>
<organism evidence="9 10">
    <name type="scientific">Gordonia cholesterolivorans</name>
    <dbReference type="NCBI Taxonomy" id="559625"/>
    <lineage>
        <taxon>Bacteria</taxon>
        <taxon>Bacillati</taxon>
        <taxon>Actinomycetota</taxon>
        <taxon>Actinomycetes</taxon>
        <taxon>Mycobacteriales</taxon>
        <taxon>Gordoniaceae</taxon>
        <taxon>Gordonia</taxon>
    </lineage>
</organism>
<dbReference type="Pfam" id="PF01569">
    <property type="entry name" value="PAP2"/>
    <property type="match status" value="1"/>
</dbReference>
<evidence type="ECO:0000256" key="7">
    <source>
        <dbReference type="SAM" id="Phobius"/>
    </source>
</evidence>
<gene>
    <name evidence="9" type="ORF">GCM10009855_24260</name>
</gene>
<evidence type="ECO:0000256" key="4">
    <source>
        <dbReference type="ARBA" id="ARBA00022801"/>
    </source>
</evidence>
<evidence type="ECO:0000313" key="9">
    <source>
        <dbReference type="EMBL" id="GAA2383239.1"/>
    </source>
</evidence>
<dbReference type="SMART" id="SM00014">
    <property type="entry name" value="acidPPc"/>
    <property type="match status" value="1"/>
</dbReference>
<dbReference type="PANTHER" id="PTHR14969">
    <property type="entry name" value="SPHINGOSINE-1-PHOSPHATE PHOSPHOHYDROLASE"/>
    <property type="match status" value="1"/>
</dbReference>
<name>A0ABN3HLF5_9ACTN</name>
<feature type="transmembrane region" description="Helical" evidence="7">
    <location>
        <begin position="54"/>
        <end position="78"/>
    </location>
</feature>
<keyword evidence="5 7" id="KW-1133">Transmembrane helix</keyword>
<keyword evidence="4" id="KW-0378">Hydrolase</keyword>
<evidence type="ECO:0000256" key="6">
    <source>
        <dbReference type="ARBA" id="ARBA00023136"/>
    </source>
</evidence>
<evidence type="ECO:0000313" key="10">
    <source>
        <dbReference type="Proteomes" id="UP001501170"/>
    </source>
</evidence>
<reference evidence="9 10" key="1">
    <citation type="journal article" date="2019" name="Int. J. Syst. Evol. Microbiol.">
        <title>The Global Catalogue of Microorganisms (GCM) 10K type strain sequencing project: providing services to taxonomists for standard genome sequencing and annotation.</title>
        <authorList>
            <consortium name="The Broad Institute Genomics Platform"/>
            <consortium name="The Broad Institute Genome Sequencing Center for Infectious Disease"/>
            <person name="Wu L."/>
            <person name="Ma J."/>
        </authorList>
    </citation>
    <scope>NUCLEOTIDE SEQUENCE [LARGE SCALE GENOMIC DNA]</scope>
    <source>
        <strain evidence="9 10">JCM 16227</strain>
    </source>
</reference>
<evidence type="ECO:0000259" key="8">
    <source>
        <dbReference type="SMART" id="SM00014"/>
    </source>
</evidence>
<feature type="transmembrane region" description="Helical" evidence="7">
    <location>
        <begin position="129"/>
        <end position="151"/>
    </location>
</feature>
<dbReference type="EMBL" id="BAAARB010000012">
    <property type="protein sequence ID" value="GAA2383239.1"/>
    <property type="molecule type" value="Genomic_DNA"/>
</dbReference>
<feature type="transmembrane region" description="Helical" evidence="7">
    <location>
        <begin position="158"/>
        <end position="178"/>
    </location>
</feature>
<comment type="subcellular location">
    <subcellularLocation>
        <location evidence="1">Cell membrane</location>
        <topology evidence="1">Multi-pass membrane protein</topology>
    </subcellularLocation>
</comment>
<feature type="transmembrane region" description="Helical" evidence="7">
    <location>
        <begin position="90"/>
        <end position="109"/>
    </location>
</feature>
<feature type="transmembrane region" description="Helical" evidence="7">
    <location>
        <begin position="190"/>
        <end position="208"/>
    </location>
</feature>
<keyword evidence="10" id="KW-1185">Reference proteome</keyword>
<dbReference type="PANTHER" id="PTHR14969:SF62">
    <property type="entry name" value="DECAPRENYLPHOSPHORYL-5-PHOSPHORIBOSE PHOSPHATASE RV3807C-RELATED"/>
    <property type="match status" value="1"/>
</dbReference>
<dbReference type="SUPFAM" id="SSF48317">
    <property type="entry name" value="Acid phosphatase/Vanadium-dependent haloperoxidase"/>
    <property type="match status" value="1"/>
</dbReference>
<evidence type="ECO:0000256" key="2">
    <source>
        <dbReference type="ARBA" id="ARBA00022475"/>
    </source>
</evidence>
<dbReference type="Gene3D" id="1.20.144.10">
    <property type="entry name" value="Phosphatidic acid phosphatase type 2/haloperoxidase"/>
    <property type="match status" value="2"/>
</dbReference>
<evidence type="ECO:0000256" key="3">
    <source>
        <dbReference type="ARBA" id="ARBA00022692"/>
    </source>
</evidence>
<sequence length="217" mass="21901">MVSMPKPSMTVGVLLLLTTAALGAVVYDVHGPLAADRSVWEWTLAQRSGTATGVAVFLSTVLSPVGTIVLGAVAAMVLWRRDGGVERAAALLSTVVAAAAVAEVFKIAVHRTRPPVAWQLEAHETAGSFPSGHTTGTAALAFGLVAVTAASASAATRVVAACGALAVALAAAASRLYLGMHWITDVTAGILVGAAAALIVPPLVHAVLRHAPLHARS</sequence>
<proteinExistence type="predicted"/>
<dbReference type="Proteomes" id="UP001501170">
    <property type="component" value="Unassembled WGS sequence"/>
</dbReference>
<evidence type="ECO:0000256" key="5">
    <source>
        <dbReference type="ARBA" id="ARBA00022989"/>
    </source>
</evidence>
<keyword evidence="2" id="KW-1003">Cell membrane</keyword>
<accession>A0ABN3HLF5</accession>
<evidence type="ECO:0000256" key="1">
    <source>
        <dbReference type="ARBA" id="ARBA00004651"/>
    </source>
</evidence>
<dbReference type="RefSeq" id="WP_006895047.1">
    <property type="nucleotide sequence ID" value="NZ_BAAARB010000012.1"/>
</dbReference>
<dbReference type="InterPro" id="IPR000326">
    <property type="entry name" value="PAP2/HPO"/>
</dbReference>